<dbReference type="AlphaFoldDB" id="A0A7M1S4M8"/>
<keyword evidence="2" id="KW-1185">Reference proteome</keyword>
<gene>
    <name evidence="1" type="ORF">IMZ28_02020</name>
</gene>
<dbReference type="RefSeq" id="WP_197548979.1">
    <property type="nucleotide sequence ID" value="NZ_CP063164.1"/>
</dbReference>
<dbReference type="KEGG" id="sinu:IMZ28_02020"/>
<dbReference type="Proteomes" id="UP000595074">
    <property type="component" value="Chromosome"/>
</dbReference>
<name>A0A7M1S4M8_9BACT</name>
<accession>A0A7M1S4M8</accession>
<evidence type="ECO:0000313" key="1">
    <source>
        <dbReference type="EMBL" id="QOR62276.1"/>
    </source>
</evidence>
<evidence type="ECO:0000313" key="2">
    <source>
        <dbReference type="Proteomes" id="UP000595074"/>
    </source>
</evidence>
<protein>
    <submittedName>
        <fullName evidence="1">Uncharacterized protein</fullName>
    </submittedName>
</protein>
<reference evidence="1 2" key="1">
    <citation type="submission" date="2020-10" db="EMBL/GenBank/DDBJ databases">
        <title>The genome of sulfurovum sp.</title>
        <authorList>
            <person name="Xie S."/>
            <person name="Shao Z."/>
            <person name="Jiang L."/>
        </authorList>
    </citation>
    <scope>NUCLEOTIDE SEQUENCE [LARGE SCALE GENOMIC DNA]</scope>
    <source>
        <strain evidence="1 2">ST-419</strain>
    </source>
</reference>
<proteinExistence type="predicted"/>
<dbReference type="EMBL" id="CP063164">
    <property type="protein sequence ID" value="QOR62276.1"/>
    <property type="molecule type" value="Genomic_DNA"/>
</dbReference>
<sequence>MKRVEVVKAGEVKTEPFVLEDFIEAKVKPVTMEKITKKRLKETAKELGLSYDDEKLVFAKKILMYYMTKQ</sequence>
<organism evidence="1 2">
    <name type="scientific">Sulfurovum indicum</name>
    <dbReference type="NCBI Taxonomy" id="2779528"/>
    <lineage>
        <taxon>Bacteria</taxon>
        <taxon>Pseudomonadati</taxon>
        <taxon>Campylobacterota</taxon>
        <taxon>Epsilonproteobacteria</taxon>
        <taxon>Campylobacterales</taxon>
        <taxon>Sulfurovaceae</taxon>
        <taxon>Sulfurovum</taxon>
    </lineage>
</organism>